<dbReference type="Proteomes" id="UP000069272">
    <property type="component" value="Chromosome 3L"/>
</dbReference>
<sequence length="67" mass="7416">MSTPRIGPEVWRLSTTGSGNRFTPHSRNRSLSANRRISKDDGGNEIRAEPSRTGKGHNTRTGLLTLR</sequence>
<dbReference type="VEuPathDB" id="VectorBase:AALB014421"/>
<keyword evidence="3" id="KW-1185">Reference proteome</keyword>
<evidence type="ECO:0000313" key="3">
    <source>
        <dbReference type="Proteomes" id="UP000069272"/>
    </source>
</evidence>
<evidence type="ECO:0000313" key="2">
    <source>
        <dbReference type="EnsemblMetazoa" id="AALB014421-PA"/>
    </source>
</evidence>
<dbReference type="AlphaFoldDB" id="A0A182FXQ4"/>
<reference evidence="2" key="2">
    <citation type="submission" date="2022-08" db="UniProtKB">
        <authorList>
            <consortium name="EnsemblMetazoa"/>
        </authorList>
    </citation>
    <scope>IDENTIFICATION</scope>
    <source>
        <strain evidence="2">STECLA/ALBI9_A</strain>
    </source>
</reference>
<organism evidence="2 3">
    <name type="scientific">Anopheles albimanus</name>
    <name type="common">New world malaria mosquito</name>
    <dbReference type="NCBI Taxonomy" id="7167"/>
    <lineage>
        <taxon>Eukaryota</taxon>
        <taxon>Metazoa</taxon>
        <taxon>Ecdysozoa</taxon>
        <taxon>Arthropoda</taxon>
        <taxon>Hexapoda</taxon>
        <taxon>Insecta</taxon>
        <taxon>Pterygota</taxon>
        <taxon>Neoptera</taxon>
        <taxon>Endopterygota</taxon>
        <taxon>Diptera</taxon>
        <taxon>Nematocera</taxon>
        <taxon>Culicoidea</taxon>
        <taxon>Culicidae</taxon>
        <taxon>Anophelinae</taxon>
        <taxon>Anopheles</taxon>
    </lineage>
</organism>
<feature type="region of interest" description="Disordered" evidence="1">
    <location>
        <begin position="1"/>
        <end position="67"/>
    </location>
</feature>
<accession>A0A182FXQ4</accession>
<name>A0A182FXQ4_ANOAL</name>
<feature type="compositionally biased region" description="Polar residues" evidence="1">
    <location>
        <begin position="13"/>
        <end position="35"/>
    </location>
</feature>
<reference evidence="2 3" key="1">
    <citation type="journal article" date="2017" name="G3 (Bethesda)">
        <title>The Physical Genome Mapping of Anopheles albimanus Corrected Scaffold Misassemblies and Identified Interarm Rearrangements in Genus Anopheles.</title>
        <authorList>
            <person name="Artemov G.N."/>
            <person name="Peery A.N."/>
            <person name="Jiang X."/>
            <person name="Tu Z."/>
            <person name="Stegniy V.N."/>
            <person name="Sharakhova M.V."/>
            <person name="Sharakhov I.V."/>
        </authorList>
    </citation>
    <scope>NUCLEOTIDE SEQUENCE [LARGE SCALE GENOMIC DNA]</scope>
    <source>
        <strain evidence="2 3">ALBI9_A</strain>
    </source>
</reference>
<dbReference type="EnsemblMetazoa" id="AALB014421-RA">
    <property type="protein sequence ID" value="AALB014421-PA"/>
    <property type="gene ID" value="AALB014421"/>
</dbReference>
<protein>
    <submittedName>
        <fullName evidence="2">Uncharacterized protein</fullName>
    </submittedName>
</protein>
<proteinExistence type="predicted"/>
<feature type="compositionally biased region" description="Basic and acidic residues" evidence="1">
    <location>
        <begin position="37"/>
        <end position="52"/>
    </location>
</feature>
<evidence type="ECO:0000256" key="1">
    <source>
        <dbReference type="SAM" id="MobiDB-lite"/>
    </source>
</evidence>